<dbReference type="Proteomes" id="UP000800039">
    <property type="component" value="Unassembled WGS sequence"/>
</dbReference>
<keyword evidence="5" id="KW-1185">Reference proteome</keyword>
<feature type="compositionally biased region" description="Polar residues" evidence="2">
    <location>
        <begin position="131"/>
        <end position="144"/>
    </location>
</feature>
<dbReference type="CDD" id="cd00180">
    <property type="entry name" value="PKc"/>
    <property type="match status" value="1"/>
</dbReference>
<name>A0A9P4GSM9_9PLEO</name>
<comment type="caution">
    <text evidence="4">The sequence shown here is derived from an EMBL/GenBank/DDBJ whole genome shotgun (WGS) entry which is preliminary data.</text>
</comment>
<dbReference type="InterPro" id="IPR011009">
    <property type="entry name" value="Kinase-like_dom_sf"/>
</dbReference>
<dbReference type="SUPFAM" id="SSF56112">
    <property type="entry name" value="Protein kinase-like (PK-like)"/>
    <property type="match status" value="1"/>
</dbReference>
<feature type="coiled-coil region" evidence="1">
    <location>
        <begin position="366"/>
        <end position="393"/>
    </location>
</feature>
<keyword evidence="4" id="KW-0418">Kinase</keyword>
<feature type="domain" description="Protein kinase" evidence="3">
    <location>
        <begin position="335"/>
        <end position="636"/>
    </location>
</feature>
<reference evidence="4" key="1">
    <citation type="submission" date="2020-01" db="EMBL/GenBank/DDBJ databases">
        <authorList>
            <consortium name="DOE Joint Genome Institute"/>
            <person name="Haridas S."/>
            <person name="Albert R."/>
            <person name="Binder M."/>
            <person name="Bloem J."/>
            <person name="Labutti K."/>
            <person name="Salamov A."/>
            <person name="Andreopoulos B."/>
            <person name="Baker S.E."/>
            <person name="Barry K."/>
            <person name="Bills G."/>
            <person name="Bluhm B.H."/>
            <person name="Cannon C."/>
            <person name="Castanera R."/>
            <person name="Culley D.E."/>
            <person name="Daum C."/>
            <person name="Ezra D."/>
            <person name="Gonzalez J.B."/>
            <person name="Henrissat B."/>
            <person name="Kuo A."/>
            <person name="Liang C."/>
            <person name="Lipzen A."/>
            <person name="Lutzoni F."/>
            <person name="Magnuson J."/>
            <person name="Mondo S."/>
            <person name="Nolan M."/>
            <person name="Ohm R."/>
            <person name="Pangilinan J."/>
            <person name="Park H.-J."/>
            <person name="Ramirez L."/>
            <person name="Alfaro M."/>
            <person name="Sun H."/>
            <person name="Tritt A."/>
            <person name="Yoshinaga Y."/>
            <person name="Zwiers L.-H."/>
            <person name="Turgeon B.G."/>
            <person name="Goodwin S.B."/>
            <person name="Spatafora J.W."/>
            <person name="Crous P.W."/>
            <person name="Grigoriev I.V."/>
        </authorList>
    </citation>
    <scope>NUCLEOTIDE SEQUENCE</scope>
    <source>
        <strain evidence="4">CBS 394.84</strain>
    </source>
</reference>
<evidence type="ECO:0000256" key="1">
    <source>
        <dbReference type="SAM" id="Coils"/>
    </source>
</evidence>
<evidence type="ECO:0000259" key="3">
    <source>
        <dbReference type="PROSITE" id="PS50011"/>
    </source>
</evidence>
<proteinExistence type="predicted"/>
<dbReference type="GO" id="GO:0004674">
    <property type="term" value="F:protein serine/threonine kinase activity"/>
    <property type="evidence" value="ECO:0007669"/>
    <property type="project" value="TreeGrafter"/>
</dbReference>
<dbReference type="GO" id="GO:0005524">
    <property type="term" value="F:ATP binding"/>
    <property type="evidence" value="ECO:0007669"/>
    <property type="project" value="InterPro"/>
</dbReference>
<dbReference type="AlphaFoldDB" id="A0A9P4GSM9"/>
<evidence type="ECO:0000313" key="4">
    <source>
        <dbReference type="EMBL" id="KAF1851072.1"/>
    </source>
</evidence>
<feature type="compositionally biased region" description="Polar residues" evidence="2">
    <location>
        <begin position="159"/>
        <end position="168"/>
    </location>
</feature>
<dbReference type="GeneID" id="63854806"/>
<dbReference type="SMART" id="SM00220">
    <property type="entry name" value="S_TKc"/>
    <property type="match status" value="1"/>
</dbReference>
<evidence type="ECO:0000256" key="2">
    <source>
        <dbReference type="SAM" id="MobiDB-lite"/>
    </source>
</evidence>
<sequence>MSRLSGYRQNSYVSQKKSQSSENFALDDREQGLNRDERLPKSTVPPQIQTPVEGNSEEKRGFSFSGLFRPKPKHTKPRSDSTQRSNETFVAHVPYQSSLDVMTTRHIDSDGYASGSESGNSTPMDGLPIASQFTRSSEEIQSTAFDRAILPDTPKDAQTGHSSINVNDDPSESVHEMERAPQRERSKPRRGRRPPPVSYLNQRTYAQRYKRLADIAKPDAELSFDEVSVSGEIEDQLEASRVNKHRVAHVEHVAHQVPTVRDSSPLSPAMANLNSSPKRRMVEVDADLEPELEAMPSKPPKQEAFEKAMQHERDPNVYGLDFEHRLFGSQDEDPIVVCNVLGHGTLGIVEEVRRRNTQLPTFVRKRVQLSARKQQAKATLRIIQEEARNLKSLVHPHIVTLIGSYEEMKQSNRHFYFLLMCPVGDNDLKNFLDIAGDQIEQDPLSTLSSTWRDWIWSWFPCLASALAYMHEKGIRHQDIKPSNIIHKGNRVYFTDFSSSCAFEVGHTTSTENPSRSSPMYAAPEITDRYTGSLARHGRASDIFALGCVFCDMLTVMKERTIFSFHQFLVDWPADREDTSYERGPLHYSRKIESISSWFSISRIFIDNVSFMLQSDRNQRPTAADVLQRLVINHVFDNDCECWKDISADESPSRKDHGAIDVPREYGSMLRITPRF</sequence>
<organism evidence="4 5">
    <name type="scientific">Cucurbitaria berberidis CBS 394.84</name>
    <dbReference type="NCBI Taxonomy" id="1168544"/>
    <lineage>
        <taxon>Eukaryota</taxon>
        <taxon>Fungi</taxon>
        <taxon>Dikarya</taxon>
        <taxon>Ascomycota</taxon>
        <taxon>Pezizomycotina</taxon>
        <taxon>Dothideomycetes</taxon>
        <taxon>Pleosporomycetidae</taxon>
        <taxon>Pleosporales</taxon>
        <taxon>Pleosporineae</taxon>
        <taxon>Cucurbitariaceae</taxon>
        <taxon>Cucurbitaria</taxon>
    </lineage>
</organism>
<dbReference type="OrthoDB" id="4062651at2759"/>
<feature type="region of interest" description="Disordered" evidence="2">
    <location>
        <begin position="1"/>
        <end position="200"/>
    </location>
</feature>
<evidence type="ECO:0000313" key="5">
    <source>
        <dbReference type="Proteomes" id="UP000800039"/>
    </source>
</evidence>
<dbReference type="EMBL" id="ML976614">
    <property type="protein sequence ID" value="KAF1851072.1"/>
    <property type="molecule type" value="Genomic_DNA"/>
</dbReference>
<keyword evidence="4" id="KW-0808">Transferase</keyword>
<gene>
    <name evidence="4" type="ORF">K460DRAFT_412684</name>
</gene>
<dbReference type="GO" id="GO:0005737">
    <property type="term" value="C:cytoplasm"/>
    <property type="evidence" value="ECO:0007669"/>
    <property type="project" value="TreeGrafter"/>
</dbReference>
<dbReference type="PANTHER" id="PTHR24361:SF613">
    <property type="entry name" value="NUCLEAR RECEPTOR-BINDING PROTEIN-RELATED"/>
    <property type="match status" value="1"/>
</dbReference>
<feature type="compositionally biased region" description="Basic and acidic residues" evidence="2">
    <location>
        <begin position="26"/>
        <end position="40"/>
    </location>
</feature>
<dbReference type="Gene3D" id="1.10.510.10">
    <property type="entry name" value="Transferase(Phosphotransferase) domain 1"/>
    <property type="match status" value="1"/>
</dbReference>
<protein>
    <submittedName>
        <fullName evidence="4">Kinase-like protein</fullName>
    </submittedName>
</protein>
<feature type="compositionally biased region" description="Polar residues" evidence="2">
    <location>
        <begin position="44"/>
        <end position="53"/>
    </location>
</feature>
<dbReference type="InterPro" id="IPR000719">
    <property type="entry name" value="Prot_kinase_dom"/>
</dbReference>
<feature type="compositionally biased region" description="Basic and acidic residues" evidence="2">
    <location>
        <begin position="172"/>
        <end position="185"/>
    </location>
</feature>
<feature type="compositionally biased region" description="Polar residues" evidence="2">
    <location>
        <begin position="7"/>
        <end position="23"/>
    </location>
</feature>
<dbReference type="InterPro" id="IPR053235">
    <property type="entry name" value="Ser_Thr_kinase"/>
</dbReference>
<accession>A0A9P4GSM9</accession>
<dbReference type="RefSeq" id="XP_040793635.1">
    <property type="nucleotide sequence ID" value="XM_040937556.1"/>
</dbReference>
<keyword evidence="1" id="KW-0175">Coiled coil</keyword>
<dbReference type="PROSITE" id="PS50011">
    <property type="entry name" value="PROTEIN_KINASE_DOM"/>
    <property type="match status" value="1"/>
</dbReference>
<dbReference type="Gene3D" id="3.30.200.20">
    <property type="entry name" value="Phosphorylase Kinase, domain 1"/>
    <property type="match status" value="1"/>
</dbReference>
<dbReference type="Pfam" id="PF00069">
    <property type="entry name" value="Pkinase"/>
    <property type="match status" value="1"/>
</dbReference>
<dbReference type="PANTHER" id="PTHR24361">
    <property type="entry name" value="MITOGEN-ACTIVATED KINASE KINASE KINASE"/>
    <property type="match status" value="1"/>
</dbReference>